<dbReference type="EMBL" id="OX596095">
    <property type="protein sequence ID" value="CAM9499021.1"/>
    <property type="molecule type" value="Genomic_DNA"/>
</dbReference>
<sequence>MTFSGIHCLFCFVLLSFLKKKKRERERERERKSARKKAQSRSTKLKGGSWWLCQRRERVGQSPAETLGRGPGGLWDRLFLRFVCVNESVCTPGRVNTRR</sequence>
<evidence type="ECO:0000313" key="2">
    <source>
        <dbReference type="Proteomes" id="UP001162501"/>
    </source>
</evidence>
<proteinExistence type="predicted"/>
<reference evidence="1" key="2">
    <citation type="submission" date="2025-03" db="EMBL/GenBank/DDBJ databases">
        <authorList>
            <consortium name="ELIXIR-Norway"/>
            <consortium name="Elixir Norway"/>
        </authorList>
    </citation>
    <scope>NUCLEOTIDE SEQUENCE</scope>
</reference>
<gene>
    <name evidence="1" type="ORF">MRATA1EN22A_LOCUS3375</name>
</gene>
<dbReference type="Proteomes" id="UP001162501">
    <property type="component" value="Chromosome 11"/>
</dbReference>
<protein>
    <submittedName>
        <fullName evidence="1">Uncharacterized protein</fullName>
    </submittedName>
</protein>
<reference evidence="1" key="1">
    <citation type="submission" date="2023-05" db="EMBL/GenBank/DDBJ databases">
        <authorList>
            <consortium name="ELIXIR-Norway"/>
        </authorList>
    </citation>
    <scope>NUCLEOTIDE SEQUENCE</scope>
</reference>
<organism evidence="1 2">
    <name type="scientific">Rangifer tarandus platyrhynchus</name>
    <name type="common">Svalbard reindeer</name>
    <dbReference type="NCBI Taxonomy" id="3082113"/>
    <lineage>
        <taxon>Eukaryota</taxon>
        <taxon>Metazoa</taxon>
        <taxon>Chordata</taxon>
        <taxon>Craniata</taxon>
        <taxon>Vertebrata</taxon>
        <taxon>Euteleostomi</taxon>
        <taxon>Mammalia</taxon>
        <taxon>Eutheria</taxon>
        <taxon>Laurasiatheria</taxon>
        <taxon>Artiodactyla</taxon>
        <taxon>Ruminantia</taxon>
        <taxon>Pecora</taxon>
        <taxon>Cervidae</taxon>
        <taxon>Odocoileinae</taxon>
        <taxon>Rangifer</taxon>
    </lineage>
</organism>
<accession>A0AC59YA13</accession>
<evidence type="ECO:0000313" key="1">
    <source>
        <dbReference type="EMBL" id="CAM9499021.1"/>
    </source>
</evidence>
<name>A0AC59YA13_RANTA</name>